<dbReference type="RefSeq" id="WP_374834140.1">
    <property type="nucleotide sequence ID" value="NZ_JBHEEZ010000041.1"/>
</dbReference>
<dbReference type="EMBL" id="JBHSEL010000105">
    <property type="protein sequence ID" value="MFC4625655.1"/>
    <property type="molecule type" value="Genomic_DNA"/>
</dbReference>
<dbReference type="Proteomes" id="UP001596042">
    <property type="component" value="Unassembled WGS sequence"/>
</dbReference>
<evidence type="ECO:0000313" key="2">
    <source>
        <dbReference type="Proteomes" id="UP001596042"/>
    </source>
</evidence>
<organism evidence="1 2">
    <name type="scientific">Daeguia caeni</name>
    <dbReference type="NCBI Taxonomy" id="439612"/>
    <lineage>
        <taxon>Bacteria</taxon>
        <taxon>Pseudomonadati</taxon>
        <taxon>Pseudomonadota</taxon>
        <taxon>Alphaproteobacteria</taxon>
        <taxon>Hyphomicrobiales</taxon>
        <taxon>Brucellaceae</taxon>
        <taxon>Daeguia</taxon>
    </lineage>
</organism>
<sequence>MRGTFQQADMRPDGTECVCAWGGIEPVGCFLRQFLPIWPP</sequence>
<accession>A0ABV9H9M8</accession>
<proteinExistence type="predicted"/>
<keyword evidence="2" id="KW-1185">Reference proteome</keyword>
<comment type="caution">
    <text evidence="1">The sequence shown here is derived from an EMBL/GenBank/DDBJ whole genome shotgun (WGS) entry which is preliminary data.</text>
</comment>
<evidence type="ECO:0000313" key="1">
    <source>
        <dbReference type="EMBL" id="MFC4625655.1"/>
    </source>
</evidence>
<gene>
    <name evidence="1" type="ORF">ACFO1V_10590</name>
</gene>
<reference evidence="2" key="1">
    <citation type="journal article" date="2019" name="Int. J. Syst. Evol. Microbiol.">
        <title>The Global Catalogue of Microorganisms (GCM) 10K type strain sequencing project: providing services to taxonomists for standard genome sequencing and annotation.</title>
        <authorList>
            <consortium name="The Broad Institute Genomics Platform"/>
            <consortium name="The Broad Institute Genome Sequencing Center for Infectious Disease"/>
            <person name="Wu L."/>
            <person name="Ma J."/>
        </authorList>
    </citation>
    <scope>NUCLEOTIDE SEQUENCE [LARGE SCALE GENOMIC DNA]</scope>
    <source>
        <strain evidence="2">CGMCC 1.15731</strain>
    </source>
</reference>
<name>A0ABV9H9M8_9HYPH</name>
<protein>
    <submittedName>
        <fullName evidence="1">Uncharacterized protein</fullName>
    </submittedName>
</protein>